<evidence type="ECO:0000256" key="4">
    <source>
        <dbReference type="PROSITE-ProRule" id="PRU00433"/>
    </source>
</evidence>
<dbReference type="SUPFAM" id="SSF46626">
    <property type="entry name" value="Cytochrome c"/>
    <property type="match status" value="1"/>
</dbReference>
<feature type="domain" description="Cytochrome c" evidence="5">
    <location>
        <begin position="46"/>
        <end position="140"/>
    </location>
</feature>
<dbReference type="InterPro" id="IPR015170">
    <property type="entry name" value="DUF1924_SHP"/>
</dbReference>
<evidence type="ECO:0000313" key="7">
    <source>
        <dbReference type="Proteomes" id="UP000177583"/>
    </source>
</evidence>
<evidence type="ECO:0000256" key="1">
    <source>
        <dbReference type="ARBA" id="ARBA00022617"/>
    </source>
</evidence>
<evidence type="ECO:0000256" key="2">
    <source>
        <dbReference type="ARBA" id="ARBA00022723"/>
    </source>
</evidence>
<name>A0A1F6H441_9PROT</name>
<evidence type="ECO:0000313" key="6">
    <source>
        <dbReference type="EMBL" id="OGH05106.1"/>
    </source>
</evidence>
<dbReference type="AlphaFoldDB" id="A0A1F6H441"/>
<dbReference type="PROSITE" id="PS51007">
    <property type="entry name" value="CYTC"/>
    <property type="match status" value="1"/>
</dbReference>
<dbReference type="GO" id="GO:0009055">
    <property type="term" value="F:electron transfer activity"/>
    <property type="evidence" value="ECO:0007669"/>
    <property type="project" value="InterPro"/>
</dbReference>
<dbReference type="InterPro" id="IPR036909">
    <property type="entry name" value="Cyt_c-like_dom_sf"/>
</dbReference>
<sequence>MMASFIVCFVSLQTALAFTPKNPEIQGVLAELAKESKAKDPAFTEFSAERGKTFYFFEHTDSAEGDKRSCATCHKSDPMLPSKHAVTGKKIDPLSPKVQRDRFTKAAKVEKWFRRNCKWTLERECTSLEKGDFIEFIYSL</sequence>
<protein>
    <recommendedName>
        <fullName evidence="5">Cytochrome c domain-containing protein</fullName>
    </recommendedName>
</protein>
<comment type="caution">
    <text evidence="6">The sequence shown here is derived from an EMBL/GenBank/DDBJ whole genome shotgun (WGS) entry which is preliminary data.</text>
</comment>
<gene>
    <name evidence="6" type="ORF">A2557_07470</name>
</gene>
<dbReference type="Pfam" id="PF09086">
    <property type="entry name" value="DUF1924"/>
    <property type="match status" value="1"/>
</dbReference>
<dbReference type="GO" id="GO:0046872">
    <property type="term" value="F:metal ion binding"/>
    <property type="evidence" value="ECO:0007669"/>
    <property type="project" value="UniProtKB-KW"/>
</dbReference>
<evidence type="ECO:0000256" key="3">
    <source>
        <dbReference type="ARBA" id="ARBA00023004"/>
    </source>
</evidence>
<evidence type="ECO:0000259" key="5">
    <source>
        <dbReference type="PROSITE" id="PS51007"/>
    </source>
</evidence>
<keyword evidence="3 4" id="KW-0408">Iron</keyword>
<dbReference type="InterPro" id="IPR009056">
    <property type="entry name" value="Cyt_c-like_dom"/>
</dbReference>
<keyword evidence="2 4" id="KW-0479">Metal-binding</keyword>
<organism evidence="6 7">
    <name type="scientific">Candidatus Lambdaproteobacteria bacterium RIFOXYD2_FULL_56_26</name>
    <dbReference type="NCBI Taxonomy" id="1817773"/>
    <lineage>
        <taxon>Bacteria</taxon>
        <taxon>Pseudomonadati</taxon>
        <taxon>Pseudomonadota</taxon>
        <taxon>Candidatus Lambdaproteobacteria</taxon>
    </lineage>
</organism>
<dbReference type="EMBL" id="MFNF01000001">
    <property type="protein sequence ID" value="OGH05106.1"/>
    <property type="molecule type" value="Genomic_DNA"/>
</dbReference>
<keyword evidence="1 4" id="KW-0349">Heme</keyword>
<proteinExistence type="predicted"/>
<dbReference type="Gene3D" id="1.10.760.10">
    <property type="entry name" value="Cytochrome c-like domain"/>
    <property type="match status" value="1"/>
</dbReference>
<accession>A0A1F6H441</accession>
<dbReference type="Proteomes" id="UP000177583">
    <property type="component" value="Unassembled WGS sequence"/>
</dbReference>
<reference evidence="6 7" key="1">
    <citation type="journal article" date="2016" name="Nat. Commun.">
        <title>Thousands of microbial genomes shed light on interconnected biogeochemical processes in an aquifer system.</title>
        <authorList>
            <person name="Anantharaman K."/>
            <person name="Brown C.T."/>
            <person name="Hug L.A."/>
            <person name="Sharon I."/>
            <person name="Castelle C.J."/>
            <person name="Probst A.J."/>
            <person name="Thomas B.C."/>
            <person name="Singh A."/>
            <person name="Wilkins M.J."/>
            <person name="Karaoz U."/>
            <person name="Brodie E.L."/>
            <person name="Williams K.H."/>
            <person name="Hubbard S.S."/>
            <person name="Banfield J.F."/>
        </authorList>
    </citation>
    <scope>NUCLEOTIDE SEQUENCE [LARGE SCALE GENOMIC DNA]</scope>
</reference>
<dbReference type="GO" id="GO:0020037">
    <property type="term" value="F:heme binding"/>
    <property type="evidence" value="ECO:0007669"/>
    <property type="project" value="InterPro"/>
</dbReference>